<proteinExistence type="predicted"/>
<feature type="compositionally biased region" description="Low complexity" evidence="1">
    <location>
        <begin position="826"/>
        <end position="838"/>
    </location>
</feature>
<dbReference type="GeneID" id="38777765"/>
<sequence length="1045" mass="108338">MDGISAPAGGLQSRNVQGEIAREPVVFDNLLRYMLGSAPSLVLSPTAHQNSPMAHYHSSTPVDTVIEKVKRHPKYFLQGGDIHFLVETHLFRVHRYFFERESGWFRKNLAVPAPAGQSPRGSTETNPFPLDDIRSDDFERFLWVFYNPKYSIYDAHLDDWKAIVKLASDWCFTEVKKLCQREFEKFDIAPLDKIELYQMYELDKKLLIPSYIEICVRPQPLSLKEGRQIGLETSLLLATARECARGILDNGARSPGPVKCQDDDMVNVVSDVFSLNAIVSPSLLPVRHLSSPTAPRFDPCISPSKSPYTYSTLGSASATAVKSICTGDVFSPASTAPNGAAATGQSNSSLSPPPSLSRLMSTFQPQEPARLTTELPAEISQATTLAEGKRNSSTPAEGRRNPSTPAVEAPVSPAKQTNTAQPQPQAQPELPPPPPSKQTGRRRKEEEKEEKMPQVLLQKPLETKRPGEGTAGIMAGSEPVARTGESVAADRSDTSPLQSLSQSDAASTPDNAGASLTTSQSDRTTPAEPLAETTNEPTETLSSSGGVADADATATDTIQPQASDDASIFAETPTKPMTSKARRAAAKQAKKMADAAQSNAPSPIEQNAQDASPSDNSGKSPVQDRSADIPPSGTSNSSTPKGKEPRASESLQNASAAVAKKGDKKSAGTNNKTDASAAAQSQSPASKVGTSVTPAIPHASGNATDASSTNGDKKADNTANDKRADGSVAAQSIDVTAAAETASSAKDVSSGAPSKDGDIKTDDPTVAKPDPSVPTVDATTAVGIGAPPPPTKDGDEETPAANDTSPDASVPAKSGQSAPKAEGTVAAETAASTPTSTEGKAPDVPPKSDEKETLVAKEKNESPDGAGTSSAGEEDKAEDDTPETGGDAQRGAESSGETTTGGPTGTTPEPHKGVSTGTGAGAGASAKAASVTPPDAPSNQTNAKANPADKNEQQAPGIVRGAWGKPLNAGQQSTSTGRPQTPERAKLAVNTNAWGVGRGAGARSSTPSDSQKPGEAGGRASAKTASAGGRGWGGFMDALLGGDRE</sequence>
<feature type="compositionally biased region" description="Basic residues" evidence="1">
    <location>
        <begin position="580"/>
        <end position="590"/>
    </location>
</feature>
<feature type="domain" description="BTB" evidence="2">
    <location>
        <begin position="80"/>
        <end position="154"/>
    </location>
</feature>
<protein>
    <recommendedName>
        <fullName evidence="2">BTB domain-containing protein</fullName>
    </recommendedName>
</protein>
<feature type="compositionally biased region" description="Basic and acidic residues" evidence="1">
    <location>
        <begin position="846"/>
        <end position="862"/>
    </location>
</feature>
<name>A0A401GF84_9APHY</name>
<feature type="compositionally biased region" description="Low complexity" evidence="1">
    <location>
        <begin position="923"/>
        <end position="932"/>
    </location>
</feature>
<dbReference type="STRING" id="139825.A0A401GF84"/>
<comment type="caution">
    <text evidence="3">The sequence shown here is derived from an EMBL/GenBank/DDBJ whole genome shotgun (WGS) entry which is preliminary data.</text>
</comment>
<feature type="compositionally biased region" description="Low complexity" evidence="1">
    <location>
        <begin position="413"/>
        <end position="428"/>
    </location>
</feature>
<evidence type="ECO:0000313" key="3">
    <source>
        <dbReference type="EMBL" id="GBE80848.1"/>
    </source>
</evidence>
<dbReference type="InterPro" id="IPR011333">
    <property type="entry name" value="SKP1/BTB/POZ_sf"/>
</dbReference>
<reference evidence="3 4" key="1">
    <citation type="journal article" date="2018" name="Sci. Rep.">
        <title>Genome sequence of the cauliflower mushroom Sparassis crispa (Hanabiratake) and its association with beneficial usage.</title>
        <authorList>
            <person name="Kiyama R."/>
            <person name="Furutani Y."/>
            <person name="Kawaguchi K."/>
            <person name="Nakanishi T."/>
        </authorList>
    </citation>
    <scope>NUCLEOTIDE SEQUENCE [LARGE SCALE GENOMIC DNA]</scope>
</reference>
<feature type="compositionally biased region" description="Polar residues" evidence="1">
    <location>
        <begin position="494"/>
        <end position="524"/>
    </location>
</feature>
<accession>A0A401GF84</accession>
<dbReference type="InParanoid" id="A0A401GF84"/>
<dbReference type="Proteomes" id="UP000287166">
    <property type="component" value="Unassembled WGS sequence"/>
</dbReference>
<feature type="compositionally biased region" description="Polar residues" evidence="1">
    <location>
        <begin position="598"/>
        <end position="620"/>
    </location>
</feature>
<evidence type="ECO:0000313" key="4">
    <source>
        <dbReference type="Proteomes" id="UP000287166"/>
    </source>
</evidence>
<dbReference type="Pfam" id="PF00651">
    <property type="entry name" value="BTB"/>
    <property type="match status" value="1"/>
</dbReference>
<dbReference type="Gene3D" id="3.30.710.10">
    <property type="entry name" value="Potassium Channel Kv1.1, Chain A"/>
    <property type="match status" value="1"/>
</dbReference>
<feature type="compositionally biased region" description="Polar residues" evidence="1">
    <location>
        <begin position="701"/>
        <end position="710"/>
    </location>
</feature>
<gene>
    <name evidence="3" type="ORF">SCP_0305680</name>
</gene>
<feature type="region of interest" description="Disordered" evidence="1">
    <location>
        <begin position="336"/>
        <end position="360"/>
    </location>
</feature>
<dbReference type="EMBL" id="BFAD01000003">
    <property type="protein sequence ID" value="GBE80848.1"/>
    <property type="molecule type" value="Genomic_DNA"/>
</dbReference>
<feature type="compositionally biased region" description="Polar residues" evidence="1">
    <location>
        <begin position="532"/>
        <end position="545"/>
    </location>
</feature>
<dbReference type="InterPro" id="IPR000210">
    <property type="entry name" value="BTB/POZ_dom"/>
</dbReference>
<dbReference type="AlphaFoldDB" id="A0A401GF84"/>
<evidence type="ECO:0000256" key="1">
    <source>
        <dbReference type="SAM" id="MobiDB-lite"/>
    </source>
</evidence>
<feature type="compositionally biased region" description="Low complexity" evidence="1">
    <location>
        <begin position="346"/>
        <end position="360"/>
    </location>
</feature>
<dbReference type="RefSeq" id="XP_027611761.1">
    <property type="nucleotide sequence ID" value="XM_027755960.1"/>
</dbReference>
<feature type="compositionally biased region" description="Low complexity" evidence="1">
    <location>
        <begin position="548"/>
        <end position="557"/>
    </location>
</feature>
<feature type="compositionally biased region" description="Basic and acidic residues" evidence="1">
    <location>
        <begin position="755"/>
        <end position="765"/>
    </location>
</feature>
<keyword evidence="4" id="KW-1185">Reference proteome</keyword>
<dbReference type="SUPFAM" id="SSF54695">
    <property type="entry name" value="POZ domain"/>
    <property type="match status" value="1"/>
</dbReference>
<organism evidence="3 4">
    <name type="scientific">Sparassis crispa</name>
    <dbReference type="NCBI Taxonomy" id="139825"/>
    <lineage>
        <taxon>Eukaryota</taxon>
        <taxon>Fungi</taxon>
        <taxon>Dikarya</taxon>
        <taxon>Basidiomycota</taxon>
        <taxon>Agaricomycotina</taxon>
        <taxon>Agaricomycetes</taxon>
        <taxon>Polyporales</taxon>
        <taxon>Sparassidaceae</taxon>
        <taxon>Sparassis</taxon>
    </lineage>
</organism>
<dbReference type="OrthoDB" id="2593747at2759"/>
<feature type="region of interest" description="Disordered" evidence="1">
    <location>
        <begin position="383"/>
        <end position="1045"/>
    </location>
</feature>
<feature type="compositionally biased region" description="Polar residues" evidence="1">
    <location>
        <begin position="969"/>
        <end position="979"/>
    </location>
</feature>
<feature type="compositionally biased region" description="Low complexity" evidence="1">
    <location>
        <begin position="893"/>
        <end position="915"/>
    </location>
</feature>
<dbReference type="PROSITE" id="PS50097">
    <property type="entry name" value="BTB"/>
    <property type="match status" value="1"/>
</dbReference>
<feature type="compositionally biased region" description="Low complexity" evidence="1">
    <location>
        <begin position="675"/>
        <end position="686"/>
    </location>
</feature>
<feature type="compositionally biased region" description="Basic and acidic residues" evidence="1">
    <location>
        <begin position="443"/>
        <end position="452"/>
    </location>
</feature>
<feature type="compositionally biased region" description="Basic and acidic residues" evidence="1">
    <location>
        <begin position="711"/>
        <end position="725"/>
    </location>
</feature>
<evidence type="ECO:0000259" key="2">
    <source>
        <dbReference type="PROSITE" id="PS50097"/>
    </source>
</evidence>